<dbReference type="InterPro" id="IPR041805">
    <property type="entry name" value="ASMase/PPN1_MPP"/>
</dbReference>
<dbReference type="GO" id="GO:0005774">
    <property type="term" value="C:vacuolar membrane"/>
    <property type="evidence" value="ECO:0007669"/>
    <property type="project" value="UniProtKB-SubCell"/>
</dbReference>
<evidence type="ECO:0000256" key="1">
    <source>
        <dbReference type="ARBA" id="ARBA00004576"/>
    </source>
</evidence>
<dbReference type="GO" id="GO:0000298">
    <property type="term" value="F:endopolyphosphatase activity"/>
    <property type="evidence" value="ECO:0007669"/>
    <property type="project" value="UniProtKB-EC"/>
</dbReference>
<name>A0A5N6Z003_9EURO</name>
<feature type="compositionally biased region" description="Basic residues" evidence="13">
    <location>
        <begin position="487"/>
        <end position="501"/>
    </location>
</feature>
<protein>
    <recommendedName>
        <fullName evidence="4 12">Endopolyphosphatase</fullName>
        <ecNumber evidence="3 12">3.6.1.10</ecNumber>
    </recommendedName>
</protein>
<comment type="catalytic activity">
    <reaction evidence="12">
        <text>[phosphate](n+1) + n H2O = (n+1) phosphate + n H(+)</text>
        <dbReference type="Rhea" id="RHEA:22452"/>
        <dbReference type="Rhea" id="RHEA-COMP:14280"/>
        <dbReference type="ChEBI" id="CHEBI:15377"/>
        <dbReference type="ChEBI" id="CHEBI:15378"/>
        <dbReference type="ChEBI" id="CHEBI:16838"/>
        <dbReference type="ChEBI" id="CHEBI:43474"/>
        <dbReference type="EC" id="3.6.1.10"/>
    </reaction>
</comment>
<dbReference type="Gene3D" id="3.60.21.10">
    <property type="match status" value="1"/>
</dbReference>
<dbReference type="SUPFAM" id="SSF56300">
    <property type="entry name" value="Metallo-dependent phosphatases"/>
    <property type="match status" value="1"/>
</dbReference>
<dbReference type="GO" id="GO:0008081">
    <property type="term" value="F:phosphoric diester hydrolase activity"/>
    <property type="evidence" value="ECO:0007669"/>
    <property type="project" value="TreeGrafter"/>
</dbReference>
<feature type="domain" description="Calcineurin-like phosphoesterase" evidence="15">
    <location>
        <begin position="57"/>
        <end position="301"/>
    </location>
</feature>
<feature type="chain" id="PRO_5025038556" description="Endopolyphosphatase" evidence="14">
    <location>
        <begin position="20"/>
        <end position="676"/>
    </location>
</feature>
<dbReference type="EMBL" id="ML739192">
    <property type="protein sequence ID" value="KAE8351001.1"/>
    <property type="molecule type" value="Genomic_DNA"/>
</dbReference>
<dbReference type="PANTHER" id="PTHR10340">
    <property type="entry name" value="SPHINGOMYELIN PHOSPHODIESTERASE"/>
    <property type="match status" value="1"/>
</dbReference>
<dbReference type="Proteomes" id="UP000327118">
    <property type="component" value="Unassembled WGS sequence"/>
</dbReference>
<organism evidence="16 17">
    <name type="scientific">Aspergillus coremiiformis</name>
    <dbReference type="NCBI Taxonomy" id="138285"/>
    <lineage>
        <taxon>Eukaryota</taxon>
        <taxon>Fungi</taxon>
        <taxon>Dikarya</taxon>
        <taxon>Ascomycota</taxon>
        <taxon>Pezizomycotina</taxon>
        <taxon>Eurotiomycetes</taxon>
        <taxon>Eurotiomycetidae</taxon>
        <taxon>Eurotiales</taxon>
        <taxon>Aspergillaceae</taxon>
        <taxon>Aspergillus</taxon>
        <taxon>Aspergillus subgen. Circumdati</taxon>
    </lineage>
</organism>
<keyword evidence="14" id="KW-0732">Signal</keyword>
<evidence type="ECO:0000256" key="9">
    <source>
        <dbReference type="ARBA" id="ARBA00022989"/>
    </source>
</evidence>
<evidence type="ECO:0000256" key="7">
    <source>
        <dbReference type="ARBA" id="ARBA00022801"/>
    </source>
</evidence>
<dbReference type="InterPro" id="IPR012358">
    <property type="entry name" value="EndopolyPtase_N1"/>
</dbReference>
<dbReference type="AlphaFoldDB" id="A0A5N6Z003"/>
<evidence type="ECO:0000256" key="8">
    <source>
        <dbReference type="ARBA" id="ARBA00022968"/>
    </source>
</evidence>
<comment type="function">
    <text evidence="12">Catalyzes the hydrolysis of inorganic polyphosphate (polyP) chains of many hundreds of phosphate residues into shorter lengths.</text>
</comment>
<dbReference type="PANTHER" id="PTHR10340:SF55">
    <property type="entry name" value="ENDOPOLYPHOSPHATASE"/>
    <property type="match status" value="1"/>
</dbReference>
<evidence type="ECO:0000313" key="16">
    <source>
        <dbReference type="EMBL" id="KAE8351001.1"/>
    </source>
</evidence>
<evidence type="ECO:0000259" key="15">
    <source>
        <dbReference type="Pfam" id="PF00149"/>
    </source>
</evidence>
<keyword evidence="11" id="KW-0325">Glycoprotein</keyword>
<feature type="signal peptide" evidence="14">
    <location>
        <begin position="1"/>
        <end position="19"/>
    </location>
</feature>
<keyword evidence="6" id="KW-0812">Transmembrane</keyword>
<dbReference type="PIRSF" id="PIRSF027093">
    <property type="entry name" value="EndopolyPtase_N1"/>
    <property type="match status" value="1"/>
</dbReference>
<dbReference type="EC" id="3.6.1.10" evidence="3 12"/>
<accession>A0A5N6Z003</accession>
<evidence type="ECO:0000256" key="10">
    <source>
        <dbReference type="ARBA" id="ARBA00023136"/>
    </source>
</evidence>
<evidence type="ECO:0000256" key="14">
    <source>
        <dbReference type="SAM" id="SignalP"/>
    </source>
</evidence>
<reference evidence="17" key="1">
    <citation type="submission" date="2019-04" db="EMBL/GenBank/DDBJ databases">
        <title>Friends and foes A comparative genomics studyof 23 Aspergillus species from section Flavi.</title>
        <authorList>
            <consortium name="DOE Joint Genome Institute"/>
            <person name="Kjaerbolling I."/>
            <person name="Vesth T."/>
            <person name="Frisvad J.C."/>
            <person name="Nybo J.L."/>
            <person name="Theobald S."/>
            <person name="Kildgaard S."/>
            <person name="Isbrandt T."/>
            <person name="Kuo A."/>
            <person name="Sato A."/>
            <person name="Lyhne E.K."/>
            <person name="Kogle M.E."/>
            <person name="Wiebenga A."/>
            <person name="Kun R.S."/>
            <person name="Lubbers R.J."/>
            <person name="Makela M.R."/>
            <person name="Barry K."/>
            <person name="Chovatia M."/>
            <person name="Clum A."/>
            <person name="Daum C."/>
            <person name="Haridas S."/>
            <person name="He G."/>
            <person name="LaButti K."/>
            <person name="Lipzen A."/>
            <person name="Mondo S."/>
            <person name="Riley R."/>
            <person name="Salamov A."/>
            <person name="Simmons B.A."/>
            <person name="Magnuson J.K."/>
            <person name="Henrissat B."/>
            <person name="Mortensen U.H."/>
            <person name="Larsen T.O."/>
            <person name="Devries R.P."/>
            <person name="Grigoriev I.V."/>
            <person name="Machida M."/>
            <person name="Baker S.E."/>
            <person name="Andersen M.R."/>
        </authorList>
    </citation>
    <scope>NUCLEOTIDE SEQUENCE [LARGE SCALE GENOMIC DNA]</scope>
    <source>
        <strain evidence="17">CBS 553.77</strain>
    </source>
</reference>
<keyword evidence="5 12" id="KW-0926">Vacuole</keyword>
<evidence type="ECO:0000256" key="5">
    <source>
        <dbReference type="ARBA" id="ARBA00022554"/>
    </source>
</evidence>
<keyword evidence="8" id="KW-0735">Signal-anchor</keyword>
<dbReference type="GO" id="GO:0006798">
    <property type="term" value="P:polyphosphate catabolic process"/>
    <property type="evidence" value="ECO:0007669"/>
    <property type="project" value="TreeGrafter"/>
</dbReference>
<dbReference type="OrthoDB" id="348678at2759"/>
<feature type="compositionally biased region" description="Pro residues" evidence="13">
    <location>
        <begin position="504"/>
        <end position="515"/>
    </location>
</feature>
<sequence>MLPFLFLPTIATVIGSVSAIPISNQQPLGDRLWRSNGDINNVDSPVGSSSPRGLTGRFLHITDLHPDTHYKTGKSVDEDDACHWGKGPAGYFGSQGGGCDSPFTLIDETFHWIEKNLKDQIDFVIWTGDSARHDNDERIPRTEEEVSTLNEIIAGKFIDTFKKGSAQTLSIPIVPTLGNNDIMPHNIFKEGPNRWTKKFVDLWEKFIPEIQRHTFVEGGWFTSEVIPNKLAVISLNTMYFFDSNSAVDGCSSKSEPGFEHMEWLRVQLQLLRSRKMKAILIGHVPPARSGSKRSWDETCWQKYTLWVHRYRDIIVGTAYGHMNIDHFMLQDSDEVDILDAKERPVFSIVPGDTTGEISAQSRASYLASLREDWSKMPTPPRGMLDAMHELFDDDLTELDEDTGYEASISKKKKRKFLEKIGGPWAERYSVSLVSPSLVPDYFPTLRVVEYNISGLADATTWAESLDQDAAIGSPSPETNKDDASIEKKKKKKKHKKKRPHFKVPEPPSSTAPPGPAYSNQPLTWLSYTQYFANLTKINEHMTKRKKPAGSSANLTNIEVNKAYETDGGHGAFAFEVEYDTSNDEIYKMKDLTVRSFFKLATRIAKDSSDKSFFPADNTNVDDQLGNETDTVDNVDYDDDLEPQTKKKKLRNKVWRTFFERAFVGLLDSDDLDDISE</sequence>
<evidence type="ECO:0000256" key="12">
    <source>
        <dbReference type="PIRNR" id="PIRNR027093"/>
    </source>
</evidence>
<evidence type="ECO:0000256" key="6">
    <source>
        <dbReference type="ARBA" id="ARBA00022692"/>
    </source>
</evidence>
<dbReference type="Pfam" id="PF00149">
    <property type="entry name" value="Metallophos"/>
    <property type="match status" value="1"/>
</dbReference>
<evidence type="ECO:0000256" key="13">
    <source>
        <dbReference type="SAM" id="MobiDB-lite"/>
    </source>
</evidence>
<dbReference type="GO" id="GO:0004309">
    <property type="term" value="F:exopolyphosphatase activity"/>
    <property type="evidence" value="ECO:0007669"/>
    <property type="project" value="TreeGrafter"/>
</dbReference>
<keyword evidence="17" id="KW-1185">Reference proteome</keyword>
<evidence type="ECO:0000256" key="3">
    <source>
        <dbReference type="ARBA" id="ARBA00012459"/>
    </source>
</evidence>
<feature type="region of interest" description="Disordered" evidence="13">
    <location>
        <begin position="468"/>
        <end position="517"/>
    </location>
</feature>
<evidence type="ECO:0000256" key="2">
    <source>
        <dbReference type="ARBA" id="ARBA00010399"/>
    </source>
</evidence>
<dbReference type="InterPro" id="IPR029052">
    <property type="entry name" value="Metallo-depent_PP-like"/>
</dbReference>
<dbReference type="CDD" id="cd00842">
    <property type="entry name" value="MPP_ASMase"/>
    <property type="match status" value="1"/>
</dbReference>
<keyword evidence="10 12" id="KW-0472">Membrane</keyword>
<keyword evidence="7 12" id="KW-0378">Hydrolase</keyword>
<evidence type="ECO:0000313" key="17">
    <source>
        <dbReference type="Proteomes" id="UP000327118"/>
    </source>
</evidence>
<evidence type="ECO:0000256" key="4">
    <source>
        <dbReference type="ARBA" id="ARBA00014458"/>
    </source>
</evidence>
<evidence type="ECO:0000256" key="11">
    <source>
        <dbReference type="ARBA" id="ARBA00023180"/>
    </source>
</evidence>
<dbReference type="FunFam" id="3.60.21.10:FF:000082">
    <property type="entry name" value="Endopolyphosphatase"/>
    <property type="match status" value="1"/>
</dbReference>
<comment type="subcellular location">
    <subcellularLocation>
        <location evidence="1">Vacuole membrane</location>
        <topology evidence="1">Single-pass type II membrane protein</topology>
    </subcellularLocation>
</comment>
<dbReference type="InterPro" id="IPR004843">
    <property type="entry name" value="Calcineurin-like_PHP"/>
</dbReference>
<dbReference type="GO" id="GO:0000324">
    <property type="term" value="C:fungal-type vacuole"/>
    <property type="evidence" value="ECO:0007669"/>
    <property type="project" value="TreeGrafter"/>
</dbReference>
<proteinExistence type="inferred from homology"/>
<gene>
    <name evidence="16" type="ORF">BDV28DRAFT_27841</name>
</gene>
<keyword evidence="9" id="KW-1133">Transmembrane helix</keyword>
<comment type="similarity">
    <text evidence="2">Belongs to the endopolyphosphatase PPN1 family.</text>
</comment>